<feature type="region of interest" description="Disordered" evidence="1">
    <location>
        <begin position="65"/>
        <end position="112"/>
    </location>
</feature>
<proteinExistence type="predicted"/>
<sequence length="127" mass="14095">LLVHTASWRQLVKVNSLTTGKPKEQTLIPSSKRNKSFGRGERTRRVSSKDSTAIRRGSFRFSLRRRSRLSREDTRNSQNGDACDVLRPRRAGDGQSAEARTSKEVGSALRAIGDDLNNSTLSLHSAT</sequence>
<comment type="caution">
    <text evidence="2">The sequence shown here is derived from an EMBL/GenBank/DDBJ whole genome shotgun (WGS) entry which is preliminary data.</text>
</comment>
<protein>
    <submittedName>
        <fullName evidence="2">Uncharacterized protein</fullName>
    </submittedName>
</protein>
<reference evidence="2" key="2">
    <citation type="journal article" date="2023" name="Science">
        <title>Genomic signatures of disease resistance in endangered staghorn corals.</title>
        <authorList>
            <person name="Vollmer S.V."/>
            <person name="Selwyn J.D."/>
            <person name="Despard B.A."/>
            <person name="Roesel C.L."/>
        </authorList>
    </citation>
    <scope>NUCLEOTIDE SEQUENCE</scope>
    <source>
        <strain evidence="2">K2</strain>
    </source>
</reference>
<dbReference type="AlphaFoldDB" id="A0AAD9Q796"/>
<gene>
    <name evidence="2" type="ORF">P5673_022033</name>
</gene>
<reference evidence="2" key="1">
    <citation type="journal article" date="2023" name="G3 (Bethesda)">
        <title>Whole genome assembly and annotation of the endangered Caribbean coral Acropora cervicornis.</title>
        <authorList>
            <person name="Selwyn J.D."/>
            <person name="Vollmer S.V."/>
        </authorList>
    </citation>
    <scope>NUCLEOTIDE SEQUENCE</scope>
    <source>
        <strain evidence="2">K2</strain>
    </source>
</reference>
<keyword evidence="3" id="KW-1185">Reference proteome</keyword>
<evidence type="ECO:0000313" key="2">
    <source>
        <dbReference type="EMBL" id="KAK2556032.1"/>
    </source>
</evidence>
<feature type="region of interest" description="Disordered" evidence="1">
    <location>
        <begin position="22"/>
        <end position="52"/>
    </location>
</feature>
<evidence type="ECO:0000313" key="3">
    <source>
        <dbReference type="Proteomes" id="UP001249851"/>
    </source>
</evidence>
<feature type="non-terminal residue" evidence="2">
    <location>
        <position position="127"/>
    </location>
</feature>
<name>A0AAD9Q796_ACRCE</name>
<dbReference type="EMBL" id="JARQWQ010000058">
    <property type="protein sequence ID" value="KAK2556032.1"/>
    <property type="molecule type" value="Genomic_DNA"/>
</dbReference>
<organism evidence="2 3">
    <name type="scientific">Acropora cervicornis</name>
    <name type="common">Staghorn coral</name>
    <dbReference type="NCBI Taxonomy" id="6130"/>
    <lineage>
        <taxon>Eukaryota</taxon>
        <taxon>Metazoa</taxon>
        <taxon>Cnidaria</taxon>
        <taxon>Anthozoa</taxon>
        <taxon>Hexacorallia</taxon>
        <taxon>Scleractinia</taxon>
        <taxon>Astrocoeniina</taxon>
        <taxon>Acroporidae</taxon>
        <taxon>Acropora</taxon>
    </lineage>
</organism>
<feature type="compositionally biased region" description="Basic and acidic residues" evidence="1">
    <location>
        <begin position="38"/>
        <end position="48"/>
    </location>
</feature>
<accession>A0AAD9Q796</accession>
<evidence type="ECO:0000256" key="1">
    <source>
        <dbReference type="SAM" id="MobiDB-lite"/>
    </source>
</evidence>
<dbReference type="Proteomes" id="UP001249851">
    <property type="component" value="Unassembled WGS sequence"/>
</dbReference>